<dbReference type="VEuPathDB" id="TrichDB:TVAGG3_0744340"/>
<dbReference type="RefSeq" id="XP_001305592.1">
    <property type="nucleotide sequence ID" value="XM_001305591.1"/>
</dbReference>
<accession>A2FQZ5</accession>
<evidence type="ECO:0000313" key="1">
    <source>
        <dbReference type="EMBL" id="EAX92662.1"/>
    </source>
</evidence>
<dbReference type="EMBL" id="DS113954">
    <property type="protein sequence ID" value="EAX92662.1"/>
    <property type="molecule type" value="Genomic_DNA"/>
</dbReference>
<reference evidence="1" key="2">
    <citation type="journal article" date="2007" name="Science">
        <title>Draft genome sequence of the sexually transmitted pathogen Trichomonas vaginalis.</title>
        <authorList>
            <person name="Carlton J.M."/>
            <person name="Hirt R.P."/>
            <person name="Silva J.C."/>
            <person name="Delcher A.L."/>
            <person name="Schatz M."/>
            <person name="Zhao Q."/>
            <person name="Wortman J.R."/>
            <person name="Bidwell S.L."/>
            <person name="Alsmark U.C.M."/>
            <person name="Besteiro S."/>
            <person name="Sicheritz-Ponten T."/>
            <person name="Noel C.J."/>
            <person name="Dacks J.B."/>
            <person name="Foster P.G."/>
            <person name="Simillion C."/>
            <person name="Van de Peer Y."/>
            <person name="Miranda-Saavedra D."/>
            <person name="Barton G.J."/>
            <person name="Westrop G.D."/>
            <person name="Mueller S."/>
            <person name="Dessi D."/>
            <person name="Fiori P.L."/>
            <person name="Ren Q."/>
            <person name="Paulsen I."/>
            <person name="Zhang H."/>
            <person name="Bastida-Corcuera F.D."/>
            <person name="Simoes-Barbosa A."/>
            <person name="Brown M.T."/>
            <person name="Hayes R.D."/>
            <person name="Mukherjee M."/>
            <person name="Okumura C.Y."/>
            <person name="Schneider R."/>
            <person name="Smith A.J."/>
            <person name="Vanacova S."/>
            <person name="Villalvazo M."/>
            <person name="Haas B.J."/>
            <person name="Pertea M."/>
            <person name="Feldblyum T.V."/>
            <person name="Utterback T.R."/>
            <person name="Shu C.L."/>
            <person name="Osoegawa K."/>
            <person name="de Jong P.J."/>
            <person name="Hrdy I."/>
            <person name="Horvathova L."/>
            <person name="Zubacova Z."/>
            <person name="Dolezal P."/>
            <person name="Malik S.B."/>
            <person name="Logsdon J.M. Jr."/>
            <person name="Henze K."/>
            <person name="Gupta A."/>
            <person name="Wang C.C."/>
            <person name="Dunne R.L."/>
            <person name="Upcroft J.A."/>
            <person name="Upcroft P."/>
            <person name="White O."/>
            <person name="Salzberg S.L."/>
            <person name="Tang P."/>
            <person name="Chiu C.-H."/>
            <person name="Lee Y.-S."/>
            <person name="Embley T.M."/>
            <person name="Coombs G.H."/>
            <person name="Mottram J.C."/>
            <person name="Tachezy J."/>
            <person name="Fraser-Liggett C.M."/>
            <person name="Johnson P.J."/>
        </authorList>
    </citation>
    <scope>NUCLEOTIDE SEQUENCE [LARGE SCALE GENOMIC DNA]</scope>
    <source>
        <strain evidence="1">G3</strain>
    </source>
</reference>
<gene>
    <name evidence="1" type="ORF">TVAG_317200</name>
</gene>
<dbReference type="Proteomes" id="UP000001542">
    <property type="component" value="Unassembled WGS sequence"/>
</dbReference>
<dbReference type="KEGG" id="tva:4750375"/>
<keyword evidence="2" id="KW-1185">Reference proteome</keyword>
<protein>
    <submittedName>
        <fullName evidence="1">Uncharacterized protein</fullName>
    </submittedName>
</protein>
<sequence length="81" mass="9210">MNTSYHYEITYFAAYVIAYPRGTGIINFTTASNTSSTEDGGGIYNYGNFNITKCNFLNNEYPADVILSRCLKRIRLVEMMD</sequence>
<organism evidence="1 2">
    <name type="scientific">Trichomonas vaginalis (strain ATCC PRA-98 / G3)</name>
    <dbReference type="NCBI Taxonomy" id="412133"/>
    <lineage>
        <taxon>Eukaryota</taxon>
        <taxon>Metamonada</taxon>
        <taxon>Parabasalia</taxon>
        <taxon>Trichomonadida</taxon>
        <taxon>Trichomonadidae</taxon>
        <taxon>Trichomonas</taxon>
    </lineage>
</organism>
<dbReference type="VEuPathDB" id="TrichDB:TVAG_317200"/>
<dbReference type="InParanoid" id="A2FQZ5"/>
<name>A2FQZ5_TRIV3</name>
<dbReference type="AlphaFoldDB" id="A2FQZ5"/>
<evidence type="ECO:0000313" key="2">
    <source>
        <dbReference type="Proteomes" id="UP000001542"/>
    </source>
</evidence>
<reference evidence="1" key="1">
    <citation type="submission" date="2006-10" db="EMBL/GenBank/DDBJ databases">
        <authorList>
            <person name="Amadeo P."/>
            <person name="Zhao Q."/>
            <person name="Wortman J."/>
            <person name="Fraser-Liggett C."/>
            <person name="Carlton J."/>
        </authorList>
    </citation>
    <scope>NUCLEOTIDE SEQUENCE</scope>
    <source>
        <strain evidence="1">G3</strain>
    </source>
</reference>
<proteinExistence type="predicted"/>